<name>A0A1V8RPF0_9HYPH</name>
<comment type="caution">
    <text evidence="1">The sequence shown here is derived from an EMBL/GenBank/DDBJ whole genome shotgun (WGS) entry which is preliminary data.</text>
</comment>
<gene>
    <name evidence="1" type="ORF">BFN67_20540</name>
</gene>
<evidence type="ECO:0000313" key="1">
    <source>
        <dbReference type="EMBL" id="OQM75003.1"/>
    </source>
</evidence>
<dbReference type="EMBL" id="MDET01000022">
    <property type="protein sequence ID" value="OQM75003.1"/>
    <property type="molecule type" value="Genomic_DNA"/>
</dbReference>
<proteinExistence type="predicted"/>
<dbReference type="OrthoDB" id="7914675at2"/>
<reference evidence="1 2" key="1">
    <citation type="journal article" date="2016" name="Int. J. Syst. Evol. Microbiol.">
        <title>Pseudaminobacter manganicus sp. nov., isolated from sludge of a manganese mine.</title>
        <authorList>
            <person name="Li J."/>
            <person name="Huang J."/>
            <person name="Liao S."/>
            <person name="Wang G."/>
        </authorList>
    </citation>
    <scope>NUCLEOTIDE SEQUENCE [LARGE SCALE GENOMIC DNA]</scope>
    <source>
        <strain evidence="1 2">JH-7</strain>
    </source>
</reference>
<keyword evidence="2" id="KW-1185">Reference proteome</keyword>
<dbReference type="Proteomes" id="UP000191905">
    <property type="component" value="Unassembled WGS sequence"/>
</dbReference>
<dbReference type="STRING" id="1873176.BFN67_20540"/>
<dbReference type="AlphaFoldDB" id="A0A1V8RPF0"/>
<dbReference type="RefSeq" id="WP_080920234.1">
    <property type="nucleotide sequence ID" value="NZ_MDET01000022.1"/>
</dbReference>
<protein>
    <submittedName>
        <fullName evidence="1">Tungsten formylmethanofuran dehydrogenase</fullName>
    </submittedName>
</protein>
<accession>A0A1V8RPF0</accession>
<evidence type="ECO:0000313" key="2">
    <source>
        <dbReference type="Proteomes" id="UP000191905"/>
    </source>
</evidence>
<organism evidence="1 2">
    <name type="scientific">Manganibacter manganicus</name>
    <dbReference type="NCBI Taxonomy" id="1873176"/>
    <lineage>
        <taxon>Bacteria</taxon>
        <taxon>Pseudomonadati</taxon>
        <taxon>Pseudomonadota</taxon>
        <taxon>Alphaproteobacteria</taxon>
        <taxon>Hyphomicrobiales</taxon>
        <taxon>Phyllobacteriaceae</taxon>
        <taxon>Manganibacter</taxon>
    </lineage>
</organism>
<sequence>MAVAWIGDRSVPVDDAARKAAELLAASLCPVFSLDTDVHGTRAALALARSAGAVCDQFDGAATAREAAQYTDRGGLFIAPGEVRRRADLVVIVGALPAHHDELIAEFASTVPDLTGKDAERRFFLVGDDAKTPGKAKAVRLACEGGLEAALGALRAQCAGRQVTHGVSHFDAFAEALAASRFPVFTFCGVFAGALALEMLQGLVGDLNRKQRASALHLPASPNGWGSTLVSTWTTGFPLRTGFARGHAEFDPWRFDEARMLAEGEADLHLVVAEDARQVPAAPKGVHMIALAKTAKPVAGAAVTIAIGVPGEDHDAVVYSSRLGTLAAMTAKASGELPPAAGILRRIGENLPERESLPC</sequence>